<evidence type="ECO:0000313" key="6">
    <source>
        <dbReference type="EMBL" id="MCA9374986.1"/>
    </source>
</evidence>
<comment type="cofactor">
    <cofactor evidence="1">
        <name>Zn(2+)</name>
        <dbReference type="ChEBI" id="CHEBI:29105"/>
    </cofactor>
</comment>
<dbReference type="InterPro" id="IPR053138">
    <property type="entry name" value="N-alpha-Ac-DABA_deacetylase"/>
</dbReference>
<dbReference type="GO" id="GO:0046872">
    <property type="term" value="F:metal ion binding"/>
    <property type="evidence" value="ECO:0007669"/>
    <property type="project" value="UniProtKB-KW"/>
</dbReference>
<proteinExistence type="predicted"/>
<evidence type="ECO:0000256" key="1">
    <source>
        <dbReference type="ARBA" id="ARBA00001947"/>
    </source>
</evidence>
<keyword evidence="4" id="KW-0862">Zinc</keyword>
<name>A0A955KWI6_9BACT</name>
<dbReference type="Pfam" id="PF24827">
    <property type="entry name" value="AstE_AspA_cat"/>
    <property type="match status" value="1"/>
</dbReference>
<evidence type="ECO:0000256" key="4">
    <source>
        <dbReference type="ARBA" id="ARBA00022833"/>
    </source>
</evidence>
<evidence type="ECO:0000259" key="5">
    <source>
        <dbReference type="Pfam" id="PF24827"/>
    </source>
</evidence>
<accession>A0A955KWI6</accession>
<dbReference type="PANTHER" id="PTHR37326">
    <property type="entry name" value="BLL3975 PROTEIN"/>
    <property type="match status" value="1"/>
</dbReference>
<dbReference type="InterPro" id="IPR043795">
    <property type="entry name" value="N-alpha-Ac-DABA-like"/>
</dbReference>
<dbReference type="GO" id="GO:0016811">
    <property type="term" value="F:hydrolase activity, acting on carbon-nitrogen (but not peptide) bonds, in linear amides"/>
    <property type="evidence" value="ECO:0007669"/>
    <property type="project" value="InterPro"/>
</dbReference>
<dbReference type="EMBL" id="JAGQLM010000058">
    <property type="protein sequence ID" value="MCA9374986.1"/>
    <property type="molecule type" value="Genomic_DNA"/>
</dbReference>
<dbReference type="Gene3D" id="3.40.630.10">
    <property type="entry name" value="Zn peptidases"/>
    <property type="match status" value="1"/>
</dbReference>
<dbReference type="Proteomes" id="UP000748332">
    <property type="component" value="Unassembled WGS sequence"/>
</dbReference>
<sequence>MLELKYCEIKDNKYFSSIPYFEIWGTLDGPSIFISAGVHGDEINGVYLIKKFIDWAKESKLEGRLKGRLFVLPILNLSGFRSRKRYVLEDKKDLNRQFGKTDSKTISALIASNLVDEIFSKCDMGVDIHDAGFGAVLLPHARIHISDRDNCISCSRTLAQIFGTEFILERKGVPSMMAVYMNNIMNKPVITVEIGGAGHLNEQLVSIGLRGLKNVLFANHMLDGEIDLPQLQYILHSRKTMRVNYTAVIKFNRKLGDWVEEGQQIGTLYCPETTKEEPLLAHKSGILFSIWPDNQICKGRQICSIVNTKSKNMTSEGLQKMENYQKNM</sequence>
<gene>
    <name evidence="6" type="ORF">KC622_01500</name>
</gene>
<reference evidence="6" key="1">
    <citation type="submission" date="2020-04" db="EMBL/GenBank/DDBJ databases">
        <authorList>
            <person name="Zhang T."/>
        </authorList>
    </citation>
    <scope>NUCLEOTIDE SEQUENCE</scope>
    <source>
        <strain evidence="6">HKST-UBA16</strain>
    </source>
</reference>
<organism evidence="6 7">
    <name type="scientific">Candidatus Dojkabacteria bacterium</name>
    <dbReference type="NCBI Taxonomy" id="2099670"/>
    <lineage>
        <taxon>Bacteria</taxon>
        <taxon>Candidatus Dojkabacteria</taxon>
    </lineage>
</organism>
<comment type="caution">
    <text evidence="6">The sequence shown here is derived from an EMBL/GenBank/DDBJ whole genome shotgun (WGS) entry which is preliminary data.</text>
</comment>
<dbReference type="PANTHER" id="PTHR37326:SF1">
    <property type="entry name" value="BLL3975 PROTEIN"/>
    <property type="match status" value="1"/>
</dbReference>
<keyword evidence="3" id="KW-0378">Hydrolase</keyword>
<evidence type="ECO:0000256" key="2">
    <source>
        <dbReference type="ARBA" id="ARBA00022723"/>
    </source>
</evidence>
<protein>
    <submittedName>
        <fullName evidence="6">Succinylglutamate desuccinylase/aspartoacylase family protein</fullName>
    </submittedName>
</protein>
<reference evidence="6" key="2">
    <citation type="journal article" date="2021" name="Microbiome">
        <title>Successional dynamics and alternative stable states in a saline activated sludge microbial community over 9 years.</title>
        <authorList>
            <person name="Wang Y."/>
            <person name="Ye J."/>
            <person name="Ju F."/>
            <person name="Liu L."/>
            <person name="Boyd J.A."/>
            <person name="Deng Y."/>
            <person name="Parks D.H."/>
            <person name="Jiang X."/>
            <person name="Yin X."/>
            <person name="Woodcroft B.J."/>
            <person name="Tyson G.W."/>
            <person name="Hugenholtz P."/>
            <person name="Polz M.F."/>
            <person name="Zhang T."/>
        </authorList>
    </citation>
    <scope>NUCLEOTIDE SEQUENCE</scope>
    <source>
        <strain evidence="6">HKST-UBA16</strain>
    </source>
</reference>
<evidence type="ECO:0000256" key="3">
    <source>
        <dbReference type="ARBA" id="ARBA00022801"/>
    </source>
</evidence>
<evidence type="ECO:0000313" key="7">
    <source>
        <dbReference type="Proteomes" id="UP000748332"/>
    </source>
</evidence>
<dbReference type="GO" id="GO:0016788">
    <property type="term" value="F:hydrolase activity, acting on ester bonds"/>
    <property type="evidence" value="ECO:0007669"/>
    <property type="project" value="InterPro"/>
</dbReference>
<dbReference type="PIRSF" id="PIRSF039012">
    <property type="entry name" value="ASP"/>
    <property type="match status" value="1"/>
</dbReference>
<feature type="domain" description="Succinylglutamate desuccinylase/Aspartoacylase catalytic" evidence="5">
    <location>
        <begin position="28"/>
        <end position="216"/>
    </location>
</feature>
<dbReference type="AlphaFoldDB" id="A0A955KWI6"/>
<dbReference type="InterPro" id="IPR055438">
    <property type="entry name" value="AstE_AspA_cat"/>
</dbReference>
<dbReference type="SUPFAM" id="SSF53187">
    <property type="entry name" value="Zn-dependent exopeptidases"/>
    <property type="match status" value="1"/>
</dbReference>
<keyword evidence="2" id="KW-0479">Metal-binding</keyword>